<evidence type="ECO:0000256" key="2">
    <source>
        <dbReference type="ARBA" id="ARBA00022475"/>
    </source>
</evidence>
<protein>
    <recommendedName>
        <fullName evidence="9">Gustatory receptor</fullName>
    </recommendedName>
</protein>
<dbReference type="EMBL" id="CADEBC010000855">
    <property type="protein sequence ID" value="CAB3260963.1"/>
    <property type="molecule type" value="Genomic_DNA"/>
</dbReference>
<proteinExistence type="predicted"/>
<feature type="transmembrane region" description="Helical" evidence="6">
    <location>
        <begin position="141"/>
        <end position="163"/>
    </location>
</feature>
<feature type="transmembrane region" description="Helical" evidence="6">
    <location>
        <begin position="109"/>
        <end position="129"/>
    </location>
</feature>
<organism evidence="7 8">
    <name type="scientific">Arctia plantaginis</name>
    <name type="common">Wood tiger moth</name>
    <name type="synonym">Phalaena plantaginis</name>
    <dbReference type="NCBI Taxonomy" id="874455"/>
    <lineage>
        <taxon>Eukaryota</taxon>
        <taxon>Metazoa</taxon>
        <taxon>Ecdysozoa</taxon>
        <taxon>Arthropoda</taxon>
        <taxon>Hexapoda</taxon>
        <taxon>Insecta</taxon>
        <taxon>Pterygota</taxon>
        <taxon>Neoptera</taxon>
        <taxon>Endopterygota</taxon>
        <taxon>Lepidoptera</taxon>
        <taxon>Glossata</taxon>
        <taxon>Ditrysia</taxon>
        <taxon>Noctuoidea</taxon>
        <taxon>Erebidae</taxon>
        <taxon>Arctiinae</taxon>
        <taxon>Arctia</taxon>
    </lineage>
</organism>
<evidence type="ECO:0000256" key="4">
    <source>
        <dbReference type="ARBA" id="ARBA00022989"/>
    </source>
</evidence>
<keyword evidence="2" id="KW-1003">Cell membrane</keyword>
<dbReference type="Pfam" id="PF08395">
    <property type="entry name" value="7tm_7"/>
    <property type="match status" value="1"/>
</dbReference>
<gene>
    <name evidence="7" type="ORF">APLA_LOCUS17597</name>
</gene>
<sequence length="242" mass="27015">MVVMLVVSTLQRVNNSLKIILHEIRNEVSISNLESRSEPASSLVRDGWTDNDNQMDIVNIIPRYVACILDLVPTIGSGGSANPDKIRHLGIIYCSLCDIVRRLNISEGCALLATLLFSFSFMITTPYSMFNVLYTSGSEIPITKCVLSFVFCLFSVMVLATVVEPCHRTHEQLLVTRNLVDNLLRCTGPEAAAVRYELKLFKLHILLNPVTFSPCQLLTFNRTTLVAAVSTVIRNITVMMYL</sequence>
<keyword evidence="4 6" id="KW-1133">Transmembrane helix</keyword>
<name>A0A8S1BP65_ARCPL</name>
<evidence type="ECO:0000313" key="8">
    <source>
        <dbReference type="Proteomes" id="UP000494106"/>
    </source>
</evidence>
<dbReference type="OrthoDB" id="6478931at2759"/>
<evidence type="ECO:0000313" key="7">
    <source>
        <dbReference type="EMBL" id="CAB3260963.1"/>
    </source>
</evidence>
<dbReference type="GO" id="GO:0050909">
    <property type="term" value="P:sensory perception of taste"/>
    <property type="evidence" value="ECO:0007669"/>
    <property type="project" value="InterPro"/>
</dbReference>
<keyword evidence="5 6" id="KW-0472">Membrane</keyword>
<dbReference type="Proteomes" id="UP000494106">
    <property type="component" value="Unassembled WGS sequence"/>
</dbReference>
<evidence type="ECO:0000256" key="1">
    <source>
        <dbReference type="ARBA" id="ARBA00004651"/>
    </source>
</evidence>
<evidence type="ECO:0000256" key="3">
    <source>
        <dbReference type="ARBA" id="ARBA00022692"/>
    </source>
</evidence>
<evidence type="ECO:0000256" key="5">
    <source>
        <dbReference type="ARBA" id="ARBA00023136"/>
    </source>
</evidence>
<dbReference type="AlphaFoldDB" id="A0A8S1BP65"/>
<reference evidence="7 8" key="1">
    <citation type="submission" date="2020-04" db="EMBL/GenBank/DDBJ databases">
        <authorList>
            <person name="Wallbank WR R."/>
            <person name="Pardo Diaz C."/>
            <person name="Kozak K."/>
            <person name="Martin S."/>
            <person name="Jiggins C."/>
            <person name="Moest M."/>
            <person name="Warren A I."/>
            <person name="Byers J.R.P. K."/>
            <person name="Montejo-Kovacevich G."/>
            <person name="Yen C E."/>
        </authorList>
    </citation>
    <scope>NUCLEOTIDE SEQUENCE [LARGE SCALE GENOMIC DNA]</scope>
</reference>
<dbReference type="InterPro" id="IPR013604">
    <property type="entry name" value="7TM_chemorcpt"/>
</dbReference>
<comment type="subcellular location">
    <subcellularLocation>
        <location evidence="1">Cell membrane</location>
        <topology evidence="1">Multi-pass membrane protein</topology>
    </subcellularLocation>
</comment>
<dbReference type="GO" id="GO:0005886">
    <property type="term" value="C:plasma membrane"/>
    <property type="evidence" value="ECO:0007669"/>
    <property type="project" value="UniProtKB-SubCell"/>
</dbReference>
<accession>A0A8S1BP65</accession>
<evidence type="ECO:0008006" key="9">
    <source>
        <dbReference type="Google" id="ProtNLM"/>
    </source>
</evidence>
<comment type="caution">
    <text evidence="7">The sequence shown here is derived from an EMBL/GenBank/DDBJ whole genome shotgun (WGS) entry which is preliminary data.</text>
</comment>
<keyword evidence="8" id="KW-1185">Reference proteome</keyword>
<keyword evidence="3 6" id="KW-0812">Transmembrane</keyword>
<evidence type="ECO:0000256" key="6">
    <source>
        <dbReference type="SAM" id="Phobius"/>
    </source>
</evidence>